<dbReference type="Gene3D" id="3.30.70.2120">
    <property type="match status" value="1"/>
</dbReference>
<comment type="function">
    <text evidence="4">Flagellin is the subunit protein which polymerizes to form the filaments of bacterial flagella.</text>
</comment>
<evidence type="ECO:0000259" key="6">
    <source>
        <dbReference type="Pfam" id="PF00700"/>
    </source>
</evidence>
<evidence type="ECO:0000256" key="1">
    <source>
        <dbReference type="ARBA" id="ARBA00005709"/>
    </source>
</evidence>
<protein>
    <recommendedName>
        <fullName evidence="4">Flagellin</fullName>
    </recommendedName>
</protein>
<comment type="caution">
    <text evidence="7">The sequence shown here is derived from an EMBL/GenBank/DDBJ whole genome shotgun (WGS) entry which is preliminary data.</text>
</comment>
<evidence type="ECO:0000256" key="2">
    <source>
        <dbReference type="ARBA" id="ARBA00022525"/>
    </source>
</evidence>
<keyword evidence="3 4" id="KW-0975">Bacterial flagellum</keyword>
<dbReference type="Proteomes" id="UP000708298">
    <property type="component" value="Unassembled WGS sequence"/>
</dbReference>
<reference evidence="7" key="2">
    <citation type="submission" date="2021-01" db="EMBL/GenBank/DDBJ databases">
        <authorList>
            <person name="Mieszkin S."/>
            <person name="Pouder E."/>
            <person name="Alain K."/>
        </authorList>
    </citation>
    <scope>NUCLEOTIDE SEQUENCE</scope>
    <source>
        <strain evidence="7">HW T2.11</strain>
    </source>
</reference>
<keyword evidence="7" id="KW-0969">Cilium</keyword>
<dbReference type="Pfam" id="PF00700">
    <property type="entry name" value="Flagellin_C"/>
    <property type="match status" value="1"/>
</dbReference>
<dbReference type="EMBL" id="JAESVB010000002">
    <property type="protein sequence ID" value="MCB8874928.1"/>
    <property type="molecule type" value="Genomic_DNA"/>
</dbReference>
<dbReference type="GO" id="GO:0005576">
    <property type="term" value="C:extracellular region"/>
    <property type="evidence" value="ECO:0007669"/>
    <property type="project" value="UniProtKB-SubCell"/>
</dbReference>
<dbReference type="Gene3D" id="1.20.1330.10">
    <property type="entry name" value="f41 fragment of flagellin, N-terminal domain"/>
    <property type="match status" value="2"/>
</dbReference>
<reference evidence="7" key="1">
    <citation type="journal article" date="2021" name="Microorganisms">
        <title>Acidisoma silvae sp. nov. and Acidisomacellulosilytica sp. nov., Two Acidophilic Bacteria Isolated from Decaying Wood, Hydrolyzing Cellulose and Producing Poly-3-hydroxybutyrate.</title>
        <authorList>
            <person name="Mieszkin S."/>
            <person name="Pouder E."/>
            <person name="Uroz S."/>
            <person name="Simon-Colin C."/>
            <person name="Alain K."/>
        </authorList>
    </citation>
    <scope>NUCLEOTIDE SEQUENCE</scope>
    <source>
        <strain evidence="7">HW T2.11</strain>
    </source>
</reference>
<name>A0A963YR30_9PROT</name>
<dbReference type="PANTHER" id="PTHR42792:SF2">
    <property type="entry name" value="FLAGELLIN"/>
    <property type="match status" value="1"/>
</dbReference>
<dbReference type="InterPro" id="IPR001029">
    <property type="entry name" value="Flagellin_N"/>
</dbReference>
<keyword evidence="7" id="KW-0282">Flagellum</keyword>
<dbReference type="Pfam" id="PF00669">
    <property type="entry name" value="Flagellin_N"/>
    <property type="match status" value="1"/>
</dbReference>
<dbReference type="Pfam" id="PF07196">
    <property type="entry name" value="Flagellin_IN"/>
    <property type="match status" value="1"/>
</dbReference>
<evidence type="ECO:0000256" key="3">
    <source>
        <dbReference type="ARBA" id="ARBA00023143"/>
    </source>
</evidence>
<dbReference type="GO" id="GO:0009288">
    <property type="term" value="C:bacterial-type flagellum"/>
    <property type="evidence" value="ECO:0007669"/>
    <property type="project" value="UniProtKB-SubCell"/>
</dbReference>
<organism evidence="7 8">
    <name type="scientific">Acidisoma silvae</name>
    <dbReference type="NCBI Taxonomy" id="2802396"/>
    <lineage>
        <taxon>Bacteria</taxon>
        <taxon>Pseudomonadati</taxon>
        <taxon>Pseudomonadota</taxon>
        <taxon>Alphaproteobacteria</taxon>
        <taxon>Acetobacterales</taxon>
        <taxon>Acidocellaceae</taxon>
        <taxon>Acidisoma</taxon>
    </lineage>
</organism>
<keyword evidence="8" id="KW-1185">Reference proteome</keyword>
<dbReference type="PRINTS" id="PR00207">
    <property type="entry name" value="FLAGELLIN"/>
</dbReference>
<keyword evidence="2 4" id="KW-0964">Secreted</keyword>
<feature type="domain" description="Flagellin C-terminal" evidence="6">
    <location>
        <begin position="403"/>
        <end position="487"/>
    </location>
</feature>
<comment type="subcellular location">
    <subcellularLocation>
        <location evidence="4">Secreted</location>
    </subcellularLocation>
    <subcellularLocation>
        <location evidence="4">Bacterial flagellum</location>
    </subcellularLocation>
</comment>
<evidence type="ECO:0000313" key="8">
    <source>
        <dbReference type="Proteomes" id="UP000708298"/>
    </source>
</evidence>
<evidence type="ECO:0000259" key="5">
    <source>
        <dbReference type="Pfam" id="PF00669"/>
    </source>
</evidence>
<evidence type="ECO:0000256" key="4">
    <source>
        <dbReference type="RuleBase" id="RU362073"/>
    </source>
</evidence>
<accession>A0A963YR30</accession>
<dbReference type="RefSeq" id="WP_227320583.1">
    <property type="nucleotide sequence ID" value="NZ_JAESVB010000002.1"/>
</dbReference>
<dbReference type="InterPro" id="IPR001492">
    <property type="entry name" value="Flagellin"/>
</dbReference>
<dbReference type="InterPro" id="IPR046358">
    <property type="entry name" value="Flagellin_C"/>
</dbReference>
<proteinExistence type="inferred from homology"/>
<feature type="domain" description="Flagellin N-terminal" evidence="5">
    <location>
        <begin position="7"/>
        <end position="144"/>
    </location>
</feature>
<gene>
    <name evidence="7" type="ORF">ASILVAE211_07020</name>
</gene>
<comment type="similarity">
    <text evidence="1 4">Belongs to the bacterial flagellin family.</text>
</comment>
<dbReference type="PANTHER" id="PTHR42792">
    <property type="entry name" value="FLAGELLIN"/>
    <property type="match status" value="1"/>
</dbReference>
<dbReference type="InterPro" id="IPR010810">
    <property type="entry name" value="Flagellin_hook_IN_motif"/>
</dbReference>
<keyword evidence="7" id="KW-0966">Cell projection</keyword>
<dbReference type="InterPro" id="IPR042187">
    <property type="entry name" value="Flagellin_C_sub2"/>
</dbReference>
<dbReference type="GO" id="GO:0005198">
    <property type="term" value="F:structural molecule activity"/>
    <property type="evidence" value="ECO:0007669"/>
    <property type="project" value="UniProtKB-UniRule"/>
</dbReference>
<sequence>MSAVGSILTNQGALNALNSITATNNLNNSLEQQLSSGLSINSPADNPAGYITAQGFTSQLNGLTQAVSNANQGVSLLQTAEGALQQQIGVVQQLNSIAVQAANGTQSASESQSLQNVVTQLTGQVTTIASQTQFNNISLLDGTFSGVQFQVGANEGQTLSLSIGNTSANTIGLNQSSASAAIFGAGKTTGVLTTFAAANAATAGAFAAGNVSYTGNNGYTGTITAAANSSAAALATKINNLASKTGVTAQATNSVTLKATAGTNGFAFKIQGSGSAQTINATTVSALAAQINGQTGTTGISATVSTNGASISLTQANGKNIVITGVTSGSLSASAQGTSATHNVLKSTAGSASGVIQGQVEVQSSAAFSVTNGNAIGLSGGSKLTSLADINVTTTAGADTAINVVKFALQGLNNQGGVLGAAQQRLTASINNLNTSSQNVTSALGVVQDANIPQVSNQLTQAQIQAQAGVAALKSSTTLQQSYLSLLP</sequence>
<evidence type="ECO:0000313" key="7">
    <source>
        <dbReference type="EMBL" id="MCB8874928.1"/>
    </source>
</evidence>
<dbReference type="SUPFAM" id="SSF64518">
    <property type="entry name" value="Phase 1 flagellin"/>
    <property type="match status" value="1"/>
</dbReference>
<dbReference type="Gene3D" id="6.10.10.10">
    <property type="entry name" value="Flagellar export chaperone, C-terminal domain"/>
    <property type="match status" value="1"/>
</dbReference>
<dbReference type="AlphaFoldDB" id="A0A963YR30"/>